<feature type="domain" description="HTH gntR-type" evidence="4">
    <location>
        <begin position="11"/>
        <end position="79"/>
    </location>
</feature>
<dbReference type="AlphaFoldDB" id="A0A1F7S7I1"/>
<accession>A0A1F7S7I1</accession>
<dbReference type="SMART" id="SM00345">
    <property type="entry name" value="HTH_GNTR"/>
    <property type="match status" value="1"/>
</dbReference>
<dbReference type="PROSITE" id="PS50949">
    <property type="entry name" value="HTH_GNTR"/>
    <property type="match status" value="1"/>
</dbReference>
<dbReference type="PANTHER" id="PTHR38445">
    <property type="entry name" value="HTH-TYPE TRANSCRIPTIONAL REPRESSOR YTRA"/>
    <property type="match status" value="1"/>
</dbReference>
<evidence type="ECO:0000313" key="5">
    <source>
        <dbReference type="EMBL" id="OGL49765.1"/>
    </source>
</evidence>
<evidence type="ECO:0000256" key="3">
    <source>
        <dbReference type="ARBA" id="ARBA00023163"/>
    </source>
</evidence>
<sequence>MFINIDTSSGIPIYLQIMNGIKYAIAMGSLKPGDQVPSVRELSAQLRINPNTVLKAVRELEHQDILTIKRGLGAFVTNAESSITEKEREKIIRELLSKAISQSIHFKISDKKMHQIFEDELSKFKKSG</sequence>
<dbReference type="InterPro" id="IPR036388">
    <property type="entry name" value="WH-like_DNA-bd_sf"/>
</dbReference>
<dbReference type="CDD" id="cd07377">
    <property type="entry name" value="WHTH_GntR"/>
    <property type="match status" value="1"/>
</dbReference>
<gene>
    <name evidence="5" type="ORF">A2161_00390</name>
</gene>
<evidence type="ECO:0000256" key="1">
    <source>
        <dbReference type="ARBA" id="ARBA00023015"/>
    </source>
</evidence>
<evidence type="ECO:0000313" key="6">
    <source>
        <dbReference type="Proteomes" id="UP000179266"/>
    </source>
</evidence>
<dbReference type="Pfam" id="PF00392">
    <property type="entry name" value="GntR"/>
    <property type="match status" value="1"/>
</dbReference>
<dbReference type="Gene3D" id="1.10.10.10">
    <property type="entry name" value="Winged helix-like DNA-binding domain superfamily/Winged helix DNA-binding domain"/>
    <property type="match status" value="1"/>
</dbReference>
<comment type="caution">
    <text evidence="5">The sequence shown here is derived from an EMBL/GenBank/DDBJ whole genome shotgun (WGS) entry which is preliminary data.</text>
</comment>
<dbReference type="Proteomes" id="UP000179266">
    <property type="component" value="Unassembled WGS sequence"/>
</dbReference>
<dbReference type="PANTHER" id="PTHR38445:SF9">
    <property type="entry name" value="HTH-TYPE TRANSCRIPTIONAL REPRESSOR YTRA"/>
    <property type="match status" value="1"/>
</dbReference>
<reference evidence="5 6" key="1">
    <citation type="journal article" date="2016" name="Nat. Commun.">
        <title>Thousands of microbial genomes shed light on interconnected biogeochemical processes in an aquifer system.</title>
        <authorList>
            <person name="Anantharaman K."/>
            <person name="Brown C.T."/>
            <person name="Hug L.A."/>
            <person name="Sharon I."/>
            <person name="Castelle C.J."/>
            <person name="Probst A.J."/>
            <person name="Thomas B.C."/>
            <person name="Singh A."/>
            <person name="Wilkins M.J."/>
            <person name="Karaoz U."/>
            <person name="Brodie E.L."/>
            <person name="Williams K.H."/>
            <person name="Hubbard S.S."/>
            <person name="Banfield J.F."/>
        </authorList>
    </citation>
    <scope>NUCLEOTIDE SEQUENCE [LARGE SCALE GENOMIC DNA]</scope>
</reference>
<evidence type="ECO:0000259" key="4">
    <source>
        <dbReference type="PROSITE" id="PS50949"/>
    </source>
</evidence>
<organism evidence="5 6">
    <name type="scientific">Candidatus Schekmanbacteria bacterium RBG_13_48_7</name>
    <dbReference type="NCBI Taxonomy" id="1817878"/>
    <lineage>
        <taxon>Bacteria</taxon>
        <taxon>Candidatus Schekmaniibacteriota</taxon>
    </lineage>
</organism>
<protein>
    <recommendedName>
        <fullName evidence="4">HTH gntR-type domain-containing protein</fullName>
    </recommendedName>
</protein>
<dbReference type="EMBL" id="MGDD01000014">
    <property type="protein sequence ID" value="OGL49765.1"/>
    <property type="molecule type" value="Genomic_DNA"/>
</dbReference>
<dbReference type="GO" id="GO:0003677">
    <property type="term" value="F:DNA binding"/>
    <property type="evidence" value="ECO:0007669"/>
    <property type="project" value="UniProtKB-KW"/>
</dbReference>
<keyword evidence="2" id="KW-0238">DNA-binding</keyword>
<name>A0A1F7S7I1_9BACT</name>
<proteinExistence type="predicted"/>
<keyword evidence="3" id="KW-0804">Transcription</keyword>
<dbReference type="GO" id="GO:0003700">
    <property type="term" value="F:DNA-binding transcription factor activity"/>
    <property type="evidence" value="ECO:0007669"/>
    <property type="project" value="InterPro"/>
</dbReference>
<dbReference type="SUPFAM" id="SSF46785">
    <property type="entry name" value="Winged helix' DNA-binding domain"/>
    <property type="match status" value="1"/>
</dbReference>
<keyword evidence="1" id="KW-0805">Transcription regulation</keyword>
<dbReference type="InterPro" id="IPR036390">
    <property type="entry name" value="WH_DNA-bd_sf"/>
</dbReference>
<evidence type="ECO:0000256" key="2">
    <source>
        <dbReference type="ARBA" id="ARBA00023125"/>
    </source>
</evidence>
<dbReference type="InterPro" id="IPR000524">
    <property type="entry name" value="Tscrpt_reg_HTH_GntR"/>
</dbReference>